<gene>
    <name evidence="1" type="ORF">HB761_19620</name>
</gene>
<dbReference type="AlphaFoldDB" id="A0AAE9SP40"/>
<organism evidence="1 2">
    <name type="scientific">Vibrio campbellii</name>
    <dbReference type="NCBI Taxonomy" id="680"/>
    <lineage>
        <taxon>Bacteria</taxon>
        <taxon>Pseudomonadati</taxon>
        <taxon>Pseudomonadota</taxon>
        <taxon>Gammaproteobacteria</taxon>
        <taxon>Vibrionales</taxon>
        <taxon>Vibrionaceae</taxon>
        <taxon>Vibrio</taxon>
    </lineage>
</organism>
<name>A0AAE9SP40_9VIBR</name>
<sequence length="155" mass="17897">MKIKILLLVTTLTISNNAASREVEAKIYCGNSDGTQWGWLHTDEYNPSNDNVVTVRGEFKFFQIMEYNNWEDPHYIHKGALILSDSSDYYKYVSDCQSYGFHNDVNGDSWYNWNVHAEVPGYSRHWMGIATRDPDIRLSPGYYSSFVGNPEPTNH</sequence>
<dbReference type="EMBL" id="CP050468">
    <property type="protein sequence ID" value="UTZ28882.1"/>
    <property type="molecule type" value="Genomic_DNA"/>
</dbReference>
<reference evidence="1" key="1">
    <citation type="submission" date="2020-03" db="EMBL/GenBank/DDBJ databases">
        <title>Five strains of Vibrio campbellii isolated from Mariana Trench.</title>
        <authorList>
            <person name="Liang J."/>
            <person name="Zhang X.-H."/>
        </authorList>
    </citation>
    <scope>NUCLEOTIDE SEQUENCE</scope>
    <source>
        <strain evidence="1">LJC014</strain>
    </source>
</reference>
<protein>
    <submittedName>
        <fullName evidence="1">Uncharacterized protein</fullName>
    </submittedName>
</protein>
<proteinExistence type="predicted"/>
<evidence type="ECO:0000313" key="1">
    <source>
        <dbReference type="EMBL" id="UTZ28882.1"/>
    </source>
</evidence>
<dbReference type="Proteomes" id="UP001058687">
    <property type="component" value="Chromosome 2"/>
</dbReference>
<accession>A0AAE9SP40</accession>
<dbReference type="RefSeq" id="WP_255944191.1">
    <property type="nucleotide sequence ID" value="NZ_CP050468.1"/>
</dbReference>
<evidence type="ECO:0000313" key="2">
    <source>
        <dbReference type="Proteomes" id="UP001058687"/>
    </source>
</evidence>